<keyword evidence="3" id="KW-0677">Repeat</keyword>
<feature type="region of interest" description="Disordered" evidence="5">
    <location>
        <begin position="274"/>
        <end position="295"/>
    </location>
</feature>
<feature type="region of interest" description="Disordered" evidence="5">
    <location>
        <begin position="797"/>
        <end position="816"/>
    </location>
</feature>
<dbReference type="EMBL" id="SRMA01025793">
    <property type="protein sequence ID" value="TRY90847.1"/>
    <property type="molecule type" value="Genomic_DNA"/>
</dbReference>
<feature type="compositionally biased region" description="Polar residues" evidence="5">
    <location>
        <begin position="184"/>
        <end position="202"/>
    </location>
</feature>
<feature type="region of interest" description="Disordered" evidence="5">
    <location>
        <begin position="180"/>
        <end position="202"/>
    </location>
</feature>
<evidence type="ECO:0000256" key="1">
    <source>
        <dbReference type="ARBA" id="ARBA00004308"/>
    </source>
</evidence>
<sequence length="1189" mass="131222">MREQLWPLNISFGGVYGRGRCDLHAPDRLNCRGDLIKHVEDSLFLLVSVYLSISSFMARKGTDTLLSLQALCLEVRGRRRGISSVLRLCQRLLDGPEHQSSESERQSLQLLQVNLERRWEAIVLQALQWQTRLKHSLDAQQIYENLIEPSLMDLHGLPEDSWEWDEMDMTICNLENQDCEAEQTPVSKSPSGSQNESKSVSEGNVPFSHVCQVYSLHNVDLYQKPQFKYKSSLAKSQKTVLKRRSMDSSFSSIESLPDIPGDLLKLKQGILSDSNRRSESESGIVSEGDTETSGNSEGCLLCLSDDRKVCVTLSPPTEEDSLKCVTDEDINSFLEDADKCAEYGDSLSVGMPMKKRRGNSGENRKKHHRVLLKNLTKSFPNAEDQHTNMSGDEDMMTPKQKLQSEFAHLSQGSSLDSLYTVGELFPSNKETLTRSTSLESWLAPCKSAEDGGSKESLRDIESTVEPTGELSKRTLELLKRLENIQSPLSLKMTRSVSDVTLQSSSLWRGSRSAGAPSPINESSAASSTELSSTEDSSLASEDLAVQMNSFVPIECNASFRKHCRGLQQSDETDGSISLVVNVSCTSVCTDDEEDSDLLSSSTLTLTEEELGIKDDSSVTSDEEYIEGSFALGLDYMKGELQSWMKPRFQIREKTEAELVDELQCGPLSKDVLTSVKINDRQILNRTALKLLEANTSTKSENVDGVCKDATRSYISHFIDDMENGNVENSRVKGTKEDDELLREEGSLLTKKGESFKGCSVKADATATVKSNTSSSSWEQASVCSLEGQLKGELRCHNSHRPSSITPSDDCSGLPDLAQSGHKQLAAFLNEVDEHDREGSSDNCSHTASISEEPKRENVHDFVMEIIDLTSVALKTKEAQAESSTSVSQIKEKVLEHSHRHIQLRKGDFYSYLSLSSHDSDCGEVSTCTEDKSSTPILSSTPDFHDEEPLFEACTEEVYLGPPLCYSMSASKRPTRLGAKKTHGRFSPAFALGSDEYQKEYSISEGSEAGSQSVCHNEAPYLNPLPCETPIDTVECFADTKMLESNISSVMTKIRVSCSSTNPLKEDGSLYINPKINRPLIRKADSDERAPASQLMKQRSIWKGQRSLQEAKSTRKQLARSESTGGAVEGCRAHLSGLQTDRSSAGRAGVSSRPQVKEVLMTLKIGDGPSQIQMCRGMGSSEALQQPIKL</sequence>
<reference evidence="6 7" key="1">
    <citation type="journal article" date="2019" name="Sci. Data">
        <title>Hybrid genome assembly and annotation of Danionella translucida.</title>
        <authorList>
            <person name="Kadobianskyi M."/>
            <person name="Schulze L."/>
            <person name="Schuelke M."/>
            <person name="Judkewitz B."/>
        </authorList>
    </citation>
    <scope>NUCLEOTIDE SEQUENCE [LARGE SCALE GENOMIC DNA]</scope>
    <source>
        <strain evidence="6 7">Bolton</strain>
    </source>
</reference>
<evidence type="ECO:0008006" key="8">
    <source>
        <dbReference type="Google" id="ProtNLM"/>
    </source>
</evidence>
<evidence type="ECO:0000256" key="3">
    <source>
        <dbReference type="ARBA" id="ARBA00022737"/>
    </source>
</evidence>
<evidence type="ECO:0000313" key="7">
    <source>
        <dbReference type="Proteomes" id="UP000316079"/>
    </source>
</evidence>
<protein>
    <recommendedName>
        <fullName evidence="8">A-kinase anchor protein 6</fullName>
    </recommendedName>
</protein>
<dbReference type="STRING" id="623744.A0A553QLQ0"/>
<name>A0A553QLQ0_9TELE</name>
<evidence type="ECO:0000313" key="6">
    <source>
        <dbReference type="EMBL" id="TRY90847.1"/>
    </source>
</evidence>
<feature type="compositionally biased region" description="Polar residues" evidence="5">
    <location>
        <begin position="840"/>
        <end position="849"/>
    </location>
</feature>
<keyword evidence="4" id="KW-0472">Membrane</keyword>
<evidence type="ECO:0000256" key="2">
    <source>
        <dbReference type="ARBA" id="ARBA00022553"/>
    </source>
</evidence>
<dbReference type="OrthoDB" id="10041151at2759"/>
<dbReference type="AlphaFoldDB" id="A0A553QLQ0"/>
<keyword evidence="2" id="KW-0597">Phosphoprotein</keyword>
<evidence type="ECO:0000256" key="5">
    <source>
        <dbReference type="SAM" id="MobiDB-lite"/>
    </source>
</evidence>
<feature type="compositionally biased region" description="Basic and acidic residues" evidence="5">
    <location>
        <begin position="447"/>
        <end position="461"/>
    </location>
</feature>
<organism evidence="6 7">
    <name type="scientific">Danionella cerebrum</name>
    <dbReference type="NCBI Taxonomy" id="2873325"/>
    <lineage>
        <taxon>Eukaryota</taxon>
        <taxon>Metazoa</taxon>
        <taxon>Chordata</taxon>
        <taxon>Craniata</taxon>
        <taxon>Vertebrata</taxon>
        <taxon>Euteleostomi</taxon>
        <taxon>Actinopterygii</taxon>
        <taxon>Neopterygii</taxon>
        <taxon>Teleostei</taxon>
        <taxon>Ostariophysi</taxon>
        <taxon>Cypriniformes</taxon>
        <taxon>Danionidae</taxon>
        <taxon>Danioninae</taxon>
        <taxon>Danionella</taxon>
    </lineage>
</organism>
<dbReference type="Gene3D" id="1.20.58.60">
    <property type="match status" value="1"/>
</dbReference>
<feature type="compositionally biased region" description="Low complexity" evidence="5">
    <location>
        <begin position="521"/>
        <end position="537"/>
    </location>
</feature>
<keyword evidence="7" id="KW-1185">Reference proteome</keyword>
<comment type="caution">
    <text evidence="6">The sequence shown here is derived from an EMBL/GenBank/DDBJ whole genome shotgun (WGS) entry which is preliminary data.</text>
</comment>
<dbReference type="Proteomes" id="UP000316079">
    <property type="component" value="Unassembled WGS sequence"/>
</dbReference>
<dbReference type="PANTHER" id="PTHR14514:SF2">
    <property type="entry name" value="A-KINASE ANCHOR PROTEIN 6"/>
    <property type="match status" value="1"/>
</dbReference>
<gene>
    <name evidence="6" type="ORF">DNTS_020871</name>
</gene>
<evidence type="ECO:0000256" key="4">
    <source>
        <dbReference type="ARBA" id="ARBA00023136"/>
    </source>
</evidence>
<accession>A0A553QLQ0</accession>
<feature type="region of interest" description="Disordered" evidence="5">
    <location>
        <begin position="833"/>
        <end position="854"/>
    </location>
</feature>
<comment type="subcellular location">
    <subcellularLocation>
        <location evidence="1">Endomembrane system</location>
    </subcellularLocation>
</comment>
<dbReference type="PANTHER" id="PTHR14514">
    <property type="entry name" value="PKA ANCHORING PROTEIN"/>
    <property type="match status" value="1"/>
</dbReference>
<feature type="region of interest" description="Disordered" evidence="5">
    <location>
        <begin position="445"/>
        <end position="469"/>
    </location>
</feature>
<feature type="region of interest" description="Disordered" evidence="5">
    <location>
        <begin position="507"/>
        <end position="537"/>
    </location>
</feature>
<proteinExistence type="predicted"/>